<dbReference type="EMBL" id="PP511816">
    <property type="protein sequence ID" value="XCD07825.1"/>
    <property type="molecule type" value="Genomic_DNA"/>
</dbReference>
<evidence type="ECO:0000256" key="1">
    <source>
        <dbReference type="SAM" id="MobiDB-lite"/>
    </source>
</evidence>
<proteinExistence type="predicted"/>
<reference evidence="2" key="1">
    <citation type="submission" date="2024-03" db="EMBL/GenBank/DDBJ databases">
        <title>Diverse circular DNA viruses in blood, oral, and fecal samples of captive lemurs.</title>
        <authorList>
            <person name="Paietta E.N."/>
            <person name="Kraberger S."/>
            <person name="Lund M.C."/>
            <person name="Custer J.M."/>
            <person name="Vargas K.M."/>
            <person name="Ehmke E.E."/>
            <person name="Yoder A.D."/>
            <person name="Varsani A."/>
        </authorList>
    </citation>
    <scope>NUCLEOTIDE SEQUENCE</scope>
    <source>
        <strain evidence="2">Duke_28FS_79</strain>
    </source>
</reference>
<evidence type="ECO:0000313" key="2">
    <source>
        <dbReference type="EMBL" id="XCD07825.1"/>
    </source>
</evidence>
<name>A0AAU8B7P7_9VIRU</name>
<sequence length="147" mass="16108">MGKFKTQWDSCAPLLHEIGEEDTAIPDLTYSITEMRRKFILEQELLKASAKQPQYLVPGVNDGENDPFENEDYASSVFDSPSVEVPRDNDLVDIFTLEDRVAAARERLPRLRAAKLAAEKVSVPAPAPATDPGSIAPAQSPTPQAQS</sequence>
<accession>A0AAU8B7P7</accession>
<organism evidence="2">
    <name type="scientific">Dulem virus 180</name>
    <dbReference type="NCBI Taxonomy" id="3145657"/>
    <lineage>
        <taxon>Viruses</taxon>
        <taxon>Monodnaviria</taxon>
        <taxon>Sangervirae</taxon>
        <taxon>Phixviricota</taxon>
        <taxon>Malgrandaviricetes</taxon>
        <taxon>Petitvirales</taxon>
        <taxon>Microviridae</taxon>
        <taxon>Microvirus</taxon>
    </lineage>
</organism>
<protein>
    <submittedName>
        <fullName evidence="2">Uncharacterized protein</fullName>
    </submittedName>
</protein>
<feature type="compositionally biased region" description="Polar residues" evidence="1">
    <location>
        <begin position="137"/>
        <end position="147"/>
    </location>
</feature>
<feature type="region of interest" description="Disordered" evidence="1">
    <location>
        <begin position="119"/>
        <end position="147"/>
    </location>
</feature>